<name>A0A183UPT9_TOXCA</name>
<dbReference type="AlphaFoldDB" id="A0A183UPT9"/>
<organism evidence="2 3">
    <name type="scientific">Toxocara canis</name>
    <name type="common">Canine roundworm</name>
    <dbReference type="NCBI Taxonomy" id="6265"/>
    <lineage>
        <taxon>Eukaryota</taxon>
        <taxon>Metazoa</taxon>
        <taxon>Ecdysozoa</taxon>
        <taxon>Nematoda</taxon>
        <taxon>Chromadorea</taxon>
        <taxon>Rhabditida</taxon>
        <taxon>Spirurina</taxon>
        <taxon>Ascaridomorpha</taxon>
        <taxon>Ascaridoidea</taxon>
        <taxon>Toxocaridae</taxon>
        <taxon>Toxocara</taxon>
    </lineage>
</organism>
<gene>
    <name evidence="1" type="ORF">TCNE_LOCUS10509</name>
</gene>
<accession>A0A183UPT9</accession>
<proteinExistence type="predicted"/>
<dbReference type="WBParaSite" id="TCNE_0001050901-mRNA-1">
    <property type="protein sequence ID" value="TCNE_0001050901-mRNA-1"/>
    <property type="gene ID" value="TCNE_0001050901"/>
</dbReference>
<evidence type="ECO:0000313" key="1">
    <source>
        <dbReference type="EMBL" id="VDM41830.1"/>
    </source>
</evidence>
<evidence type="ECO:0000313" key="2">
    <source>
        <dbReference type="Proteomes" id="UP000050794"/>
    </source>
</evidence>
<keyword evidence="2" id="KW-1185">Reference proteome</keyword>
<reference evidence="1 2" key="2">
    <citation type="submission" date="2018-11" db="EMBL/GenBank/DDBJ databases">
        <authorList>
            <consortium name="Pathogen Informatics"/>
        </authorList>
    </citation>
    <scope>NUCLEOTIDE SEQUENCE [LARGE SCALE GENOMIC DNA]</scope>
</reference>
<dbReference type="EMBL" id="UYWY01020523">
    <property type="protein sequence ID" value="VDM41830.1"/>
    <property type="molecule type" value="Genomic_DNA"/>
</dbReference>
<dbReference type="Proteomes" id="UP000050794">
    <property type="component" value="Unassembled WGS sequence"/>
</dbReference>
<reference evidence="3" key="1">
    <citation type="submission" date="2016-06" db="UniProtKB">
        <authorList>
            <consortium name="WormBaseParasite"/>
        </authorList>
    </citation>
    <scope>IDENTIFICATION</scope>
</reference>
<evidence type="ECO:0000313" key="3">
    <source>
        <dbReference type="WBParaSite" id="TCNE_0001050901-mRNA-1"/>
    </source>
</evidence>
<sequence length="94" mass="10306">MPKEYFIAAALLKCSCPCFVRRYLLVPGFGSVSDTSNALCATITDNCYHSAVRSKCTIPAGKTFYNKVYVQLRCAQIDVGGIVQRDMTAEVVCI</sequence>
<protein>
    <submittedName>
        <fullName evidence="3">Sushi domain-containing protein</fullName>
    </submittedName>
</protein>